<dbReference type="AlphaFoldDB" id="A0A915DET5"/>
<keyword evidence="2" id="KW-1133">Transmembrane helix</keyword>
<dbReference type="WBParaSite" id="jg18679">
    <property type="protein sequence ID" value="jg18679"/>
    <property type="gene ID" value="jg18679"/>
</dbReference>
<evidence type="ECO:0000256" key="1">
    <source>
        <dbReference type="SAM" id="MobiDB-lite"/>
    </source>
</evidence>
<feature type="region of interest" description="Disordered" evidence="1">
    <location>
        <begin position="224"/>
        <end position="257"/>
    </location>
</feature>
<feature type="region of interest" description="Disordered" evidence="1">
    <location>
        <begin position="1"/>
        <end position="52"/>
    </location>
</feature>
<evidence type="ECO:0000256" key="2">
    <source>
        <dbReference type="SAM" id="Phobius"/>
    </source>
</evidence>
<dbReference type="Proteomes" id="UP000887574">
    <property type="component" value="Unplaced"/>
</dbReference>
<keyword evidence="3" id="KW-1185">Reference proteome</keyword>
<protein>
    <submittedName>
        <fullName evidence="4">Uncharacterized protein</fullName>
    </submittedName>
</protein>
<sequence>MQTPPPTGPFAIHSLRQSLPQKGRKKQDKEEKRKKQSSVEEELKKQANAAAVNKQLGRREKKEVATANSSAAGIDCNVWSGREKEETFQGCVFEGNKKPALRKKLAVLVEQEFGCVISLTLLPLSNNNNHVVFFLTANLALAFLSIIIALFSLGLLIYVLATKPYSRMNVEDVVAGPTPQNEAISTRKSNNNQSSSVDQQSMLFLSEPGVNEFVERQAEQVKLEALKKEQESNHPLDDQSTIQMQDDDEVHKSSSRL</sequence>
<reference evidence="4" key="1">
    <citation type="submission" date="2022-11" db="UniProtKB">
        <authorList>
            <consortium name="WormBaseParasite"/>
        </authorList>
    </citation>
    <scope>IDENTIFICATION</scope>
</reference>
<keyword evidence="2" id="KW-0812">Transmembrane</keyword>
<feature type="transmembrane region" description="Helical" evidence="2">
    <location>
        <begin position="131"/>
        <end position="161"/>
    </location>
</feature>
<accession>A0A915DET5</accession>
<feature type="compositionally biased region" description="Basic and acidic residues" evidence="1">
    <location>
        <begin position="224"/>
        <end position="237"/>
    </location>
</feature>
<proteinExistence type="predicted"/>
<name>A0A915DET5_9BILA</name>
<evidence type="ECO:0000313" key="3">
    <source>
        <dbReference type="Proteomes" id="UP000887574"/>
    </source>
</evidence>
<feature type="compositionally biased region" description="Basic and acidic residues" evidence="1">
    <location>
        <begin position="27"/>
        <end position="45"/>
    </location>
</feature>
<keyword evidence="2" id="KW-0472">Membrane</keyword>
<evidence type="ECO:0000313" key="4">
    <source>
        <dbReference type="WBParaSite" id="jg18679"/>
    </source>
</evidence>
<organism evidence="3 4">
    <name type="scientific">Ditylenchus dipsaci</name>
    <dbReference type="NCBI Taxonomy" id="166011"/>
    <lineage>
        <taxon>Eukaryota</taxon>
        <taxon>Metazoa</taxon>
        <taxon>Ecdysozoa</taxon>
        <taxon>Nematoda</taxon>
        <taxon>Chromadorea</taxon>
        <taxon>Rhabditida</taxon>
        <taxon>Tylenchina</taxon>
        <taxon>Tylenchomorpha</taxon>
        <taxon>Sphaerularioidea</taxon>
        <taxon>Anguinidae</taxon>
        <taxon>Anguininae</taxon>
        <taxon>Ditylenchus</taxon>
    </lineage>
</organism>